<dbReference type="GO" id="GO:0003676">
    <property type="term" value="F:nucleic acid binding"/>
    <property type="evidence" value="ECO:0007669"/>
    <property type="project" value="InterPro"/>
</dbReference>
<evidence type="ECO:0000256" key="1">
    <source>
        <dbReference type="PROSITE-ProRule" id="PRU00047"/>
    </source>
</evidence>
<dbReference type="InterPro" id="IPR001878">
    <property type="entry name" value="Znf_CCHC"/>
</dbReference>
<name>A0A1U7YU82_NICSY</name>
<dbReference type="GO" id="GO:0008270">
    <property type="term" value="F:zinc ion binding"/>
    <property type="evidence" value="ECO:0007669"/>
    <property type="project" value="UniProtKB-KW"/>
</dbReference>
<protein>
    <submittedName>
        <fullName evidence="5">Uncharacterized protein LOC104247906</fullName>
    </submittedName>
</protein>
<dbReference type="OrthoDB" id="1751882at2759"/>
<reference evidence="5" key="2">
    <citation type="submission" date="2025-08" db="UniProtKB">
        <authorList>
            <consortium name="RefSeq"/>
        </authorList>
    </citation>
    <scope>IDENTIFICATION</scope>
    <source>
        <tissue evidence="5">Leaf</tissue>
    </source>
</reference>
<evidence type="ECO:0000313" key="4">
    <source>
        <dbReference type="Proteomes" id="UP000189701"/>
    </source>
</evidence>
<gene>
    <name evidence="5" type="primary">LOC104247906</name>
</gene>
<dbReference type="RefSeq" id="XP_009802355.1">
    <property type="nucleotide sequence ID" value="XM_009804053.1"/>
</dbReference>
<dbReference type="PROSITE" id="PS50158">
    <property type="entry name" value="ZF_CCHC"/>
    <property type="match status" value="1"/>
</dbReference>
<keyword evidence="4" id="KW-1185">Reference proteome</keyword>
<dbReference type="Proteomes" id="UP000189701">
    <property type="component" value="Unplaced"/>
</dbReference>
<dbReference type="AlphaFoldDB" id="A0A1U7YU82"/>
<accession>A0A1U7YU82</accession>
<feature type="compositionally biased region" description="Low complexity" evidence="2">
    <location>
        <begin position="16"/>
        <end position="25"/>
    </location>
</feature>
<keyword evidence="1" id="KW-0863">Zinc-finger</keyword>
<keyword evidence="1" id="KW-0862">Zinc</keyword>
<sequence>MVVFAQATWNRKLSKARSTSSASAPPSGPNQQQWSRCRPGQGSRGSHQRGRSGERFQQQQRSPCPRYGKMHSGTCYLELPICYGCGMRGHIQRHCRASCQGAGRGTAQSSS</sequence>
<reference evidence="4" key="1">
    <citation type="journal article" date="2013" name="Genome Biol.">
        <title>Reference genomes and transcriptomes of Nicotiana sylvestris and Nicotiana tomentosiformis.</title>
        <authorList>
            <person name="Sierro N."/>
            <person name="Battey J.N."/>
            <person name="Ouadi S."/>
            <person name="Bovet L."/>
            <person name="Goepfert S."/>
            <person name="Bakaher N."/>
            <person name="Peitsch M.C."/>
            <person name="Ivanov N.V."/>
        </authorList>
    </citation>
    <scope>NUCLEOTIDE SEQUENCE [LARGE SCALE GENOMIC DNA]</scope>
</reference>
<keyword evidence="1" id="KW-0479">Metal-binding</keyword>
<evidence type="ECO:0000256" key="2">
    <source>
        <dbReference type="SAM" id="MobiDB-lite"/>
    </source>
</evidence>
<organism evidence="4 5">
    <name type="scientific">Nicotiana sylvestris</name>
    <name type="common">Wood tobacco</name>
    <name type="synonym">South American tobacco</name>
    <dbReference type="NCBI Taxonomy" id="4096"/>
    <lineage>
        <taxon>Eukaryota</taxon>
        <taxon>Viridiplantae</taxon>
        <taxon>Streptophyta</taxon>
        <taxon>Embryophyta</taxon>
        <taxon>Tracheophyta</taxon>
        <taxon>Spermatophyta</taxon>
        <taxon>Magnoliopsida</taxon>
        <taxon>eudicotyledons</taxon>
        <taxon>Gunneridae</taxon>
        <taxon>Pentapetalae</taxon>
        <taxon>asterids</taxon>
        <taxon>lamiids</taxon>
        <taxon>Solanales</taxon>
        <taxon>Solanaceae</taxon>
        <taxon>Nicotianoideae</taxon>
        <taxon>Nicotianeae</taxon>
        <taxon>Nicotiana</taxon>
    </lineage>
</organism>
<evidence type="ECO:0000313" key="5">
    <source>
        <dbReference type="RefSeq" id="XP_009802355.1"/>
    </source>
</evidence>
<feature type="region of interest" description="Disordered" evidence="2">
    <location>
        <begin position="1"/>
        <end position="68"/>
    </location>
</feature>
<evidence type="ECO:0000259" key="3">
    <source>
        <dbReference type="PROSITE" id="PS50158"/>
    </source>
</evidence>
<feature type="domain" description="CCHC-type" evidence="3">
    <location>
        <begin position="82"/>
        <end position="96"/>
    </location>
</feature>
<proteinExistence type="predicted"/>